<dbReference type="EMBL" id="CP066310">
    <property type="protein sequence ID" value="QQE90465.1"/>
    <property type="molecule type" value="Genomic_DNA"/>
</dbReference>
<dbReference type="Proteomes" id="UP000596192">
    <property type="component" value="Chromosome"/>
</dbReference>
<dbReference type="AlphaFoldDB" id="A0AAQ0C160"/>
<gene>
    <name evidence="2" type="ORF">GKQ51_09410</name>
</gene>
<reference evidence="2 3" key="1">
    <citation type="submission" date="2020-12" db="EMBL/GenBank/DDBJ databases">
        <title>Genomic Analysis and Response surface optimization of nitrogen-fixing conditions for A. chroococcum strain HR1, Isolation from rhizosphere soil.</title>
        <authorList>
            <person name="Li J."/>
            <person name="Yang H."/>
            <person name="Liu H."/>
            <person name="Wang C."/>
            <person name="Tian Y."/>
            <person name="Lu X.Y."/>
        </authorList>
    </citation>
    <scope>NUCLEOTIDE SEQUENCE [LARGE SCALE GENOMIC DNA]</scope>
    <source>
        <strain evidence="2 3">HR1</strain>
    </source>
</reference>
<evidence type="ECO:0000313" key="2">
    <source>
        <dbReference type="EMBL" id="QQE90465.1"/>
    </source>
</evidence>
<accession>A0AAQ0C160</accession>
<feature type="region of interest" description="Disordered" evidence="1">
    <location>
        <begin position="1"/>
        <end position="20"/>
    </location>
</feature>
<evidence type="ECO:0000313" key="3">
    <source>
        <dbReference type="Proteomes" id="UP000596192"/>
    </source>
</evidence>
<proteinExistence type="predicted"/>
<protein>
    <submittedName>
        <fullName evidence="2">Uncharacterized protein</fullName>
    </submittedName>
</protein>
<evidence type="ECO:0000256" key="1">
    <source>
        <dbReference type="SAM" id="MobiDB-lite"/>
    </source>
</evidence>
<organism evidence="2 3">
    <name type="scientific">Azotobacter chroococcum</name>
    <dbReference type="NCBI Taxonomy" id="353"/>
    <lineage>
        <taxon>Bacteria</taxon>
        <taxon>Pseudomonadati</taxon>
        <taxon>Pseudomonadota</taxon>
        <taxon>Gammaproteobacteria</taxon>
        <taxon>Pseudomonadales</taxon>
        <taxon>Pseudomonadaceae</taxon>
        <taxon>Azotobacter</taxon>
    </lineage>
</organism>
<name>A0AAQ0C160_9GAMM</name>
<dbReference type="RefSeq" id="WP_198867785.1">
    <property type="nucleotide sequence ID" value="NZ_CP066310.1"/>
</dbReference>
<sequence length="116" mass="12527">MSSDNGTGRPCPDCGEPMSDIRSQRARVCTNGKCGLVVGWELKPGQPPLINNNRADRMNPAATRSAARMNPAAVDELALHGWPEADDSPRQQRIEQGGELAEVYEVLDRAEGGQRG</sequence>